<dbReference type="Gene3D" id="1.10.443.10">
    <property type="entry name" value="Intergrase catalytic core"/>
    <property type="match status" value="1"/>
</dbReference>
<dbReference type="InterPro" id="IPR050808">
    <property type="entry name" value="Phage_Integrase"/>
</dbReference>
<keyword evidence="3" id="KW-0808">Transferase</keyword>
<sequence length="386" mass="44280">MAFVLNAIVSSLLKKINRGDIKLRNPNGTGTVTKKTGRARPWLVYGAGVLIDGVYKRPYLGSFKTKKEAEQRRIEFYINPNVKKSDMTFKQIYDDFLKSARFNQLSKSSQDTYKASFKHCEKLYSLTFSNIRTSQLQECIEKLSESGKSYSAVNKLKILFSVLYSYALENDIVTKNYAQFIILPKIEQTQKRALSDVEIKKIYDYAKSVNKAAKWTLYLILSGWRISEMLELTRFNYDVKEKCFIGGKKTTAGKNRRVPVHTAVQWIVDEQLAQNGKTVFCMENGEAMTPNYFREYLFKPMLKELNLDEALTPHATRHTFATLLKRGGADDFFRKRLLGHSSGNITDDVYTHEDLESLRKSIEKVNIFGIVKAKEKDVKGNKNKVG</sequence>
<dbReference type="InterPro" id="IPR044068">
    <property type="entry name" value="CB"/>
</dbReference>
<evidence type="ECO:0000256" key="10">
    <source>
        <dbReference type="PROSITE-ProRule" id="PRU01248"/>
    </source>
</evidence>
<evidence type="ECO:0000256" key="6">
    <source>
        <dbReference type="ARBA" id="ARBA00023172"/>
    </source>
</evidence>
<dbReference type="GO" id="GO:0016740">
    <property type="term" value="F:transferase activity"/>
    <property type="evidence" value="ECO:0007669"/>
    <property type="project" value="UniProtKB-KW"/>
</dbReference>
<dbReference type="GO" id="GO:0003677">
    <property type="term" value="F:DNA binding"/>
    <property type="evidence" value="ECO:0007669"/>
    <property type="project" value="UniProtKB-UniRule"/>
</dbReference>
<dbReference type="PANTHER" id="PTHR30629:SF2">
    <property type="entry name" value="PROPHAGE INTEGRASE INTS-RELATED"/>
    <property type="match status" value="1"/>
</dbReference>
<keyword evidence="6" id="KW-0233">DNA recombination</keyword>
<proteinExistence type="inferred from homology"/>
<evidence type="ECO:0000256" key="7">
    <source>
        <dbReference type="ARBA" id="ARBA00023195"/>
    </source>
</evidence>
<evidence type="ECO:0000256" key="3">
    <source>
        <dbReference type="ARBA" id="ARBA00022679"/>
    </source>
</evidence>
<evidence type="ECO:0000256" key="8">
    <source>
        <dbReference type="ARBA" id="ARBA00023296"/>
    </source>
</evidence>
<evidence type="ECO:0000256" key="1">
    <source>
        <dbReference type="ARBA" id="ARBA00008857"/>
    </source>
</evidence>
<keyword evidence="4" id="KW-0229">DNA integration</keyword>
<dbReference type="InterPro" id="IPR013762">
    <property type="entry name" value="Integrase-like_cat_sf"/>
</dbReference>
<dbReference type="GO" id="GO:0046718">
    <property type="term" value="P:symbiont entry into host cell"/>
    <property type="evidence" value="ECO:0007669"/>
    <property type="project" value="UniProtKB-KW"/>
</dbReference>
<dbReference type="InterPro" id="IPR011010">
    <property type="entry name" value="DNA_brk_join_enz"/>
</dbReference>
<evidence type="ECO:0000259" key="12">
    <source>
        <dbReference type="PROSITE" id="PS51900"/>
    </source>
</evidence>
<comment type="similarity">
    <text evidence="1">Belongs to the 'phage' integrase family.</text>
</comment>
<dbReference type="PANTHER" id="PTHR30629">
    <property type="entry name" value="PROPHAGE INTEGRASE"/>
    <property type="match status" value="1"/>
</dbReference>
<dbReference type="GO" id="GO:0015074">
    <property type="term" value="P:DNA integration"/>
    <property type="evidence" value="ECO:0007669"/>
    <property type="project" value="UniProtKB-KW"/>
</dbReference>
<dbReference type="Gene3D" id="1.10.150.130">
    <property type="match status" value="1"/>
</dbReference>
<dbReference type="EMBL" id="BK015578">
    <property type="protein sequence ID" value="DAE14241.1"/>
    <property type="molecule type" value="Genomic_DNA"/>
</dbReference>
<feature type="domain" description="Core-binding (CB)" evidence="12">
    <location>
        <begin position="87"/>
        <end position="168"/>
    </location>
</feature>
<organism evidence="13">
    <name type="scientific">Siphoviridae sp. ct0uL16</name>
    <dbReference type="NCBI Taxonomy" id="2825299"/>
    <lineage>
        <taxon>Viruses</taxon>
        <taxon>Duplodnaviria</taxon>
        <taxon>Heunggongvirae</taxon>
        <taxon>Uroviricota</taxon>
        <taxon>Caudoviricetes</taxon>
    </lineage>
</organism>
<name>A0A8S5Q5W1_9CAUD</name>
<keyword evidence="8" id="KW-1160">Virus entry into host cell</keyword>
<dbReference type="Pfam" id="PF00589">
    <property type="entry name" value="Phage_integrase"/>
    <property type="match status" value="1"/>
</dbReference>
<dbReference type="InterPro" id="IPR010998">
    <property type="entry name" value="Integrase_recombinase_N"/>
</dbReference>
<dbReference type="GO" id="GO:0044826">
    <property type="term" value="P:viral genome integration into host DNA"/>
    <property type="evidence" value="ECO:0007669"/>
    <property type="project" value="UniProtKB-KW"/>
</dbReference>
<protein>
    <recommendedName>
        <fullName evidence="2">Integrase</fullName>
    </recommendedName>
</protein>
<evidence type="ECO:0000256" key="2">
    <source>
        <dbReference type="ARBA" id="ARBA00016082"/>
    </source>
</evidence>
<feature type="domain" description="Tyr recombinase" evidence="11">
    <location>
        <begin position="189"/>
        <end position="363"/>
    </location>
</feature>
<dbReference type="GO" id="GO:0006310">
    <property type="term" value="P:DNA recombination"/>
    <property type="evidence" value="ECO:0007669"/>
    <property type="project" value="UniProtKB-KW"/>
</dbReference>
<dbReference type="PROSITE" id="PS51900">
    <property type="entry name" value="CB"/>
    <property type="match status" value="1"/>
</dbReference>
<dbReference type="GO" id="GO:0075713">
    <property type="term" value="P:establishment of integrated proviral latency"/>
    <property type="evidence" value="ECO:0007669"/>
    <property type="project" value="UniProtKB-KW"/>
</dbReference>
<comment type="function">
    <text evidence="9">Integrase is necessary for integration of the phage into the host genome by site-specific recombination. In conjunction with excisionase, integrase is also necessary for excision of the prophage from the host genome.</text>
</comment>
<dbReference type="CDD" id="cd00397">
    <property type="entry name" value="DNA_BRE_C"/>
    <property type="match status" value="1"/>
</dbReference>
<evidence type="ECO:0000256" key="4">
    <source>
        <dbReference type="ARBA" id="ARBA00022908"/>
    </source>
</evidence>
<keyword evidence="5 10" id="KW-0238">DNA-binding</keyword>
<reference evidence="13" key="1">
    <citation type="journal article" date="2021" name="Proc. Natl. Acad. Sci. U.S.A.">
        <title>A Catalog of Tens of Thousands of Viruses from Human Metagenomes Reveals Hidden Associations with Chronic Diseases.</title>
        <authorList>
            <person name="Tisza M.J."/>
            <person name="Buck C.B."/>
        </authorList>
    </citation>
    <scope>NUCLEOTIDE SEQUENCE</scope>
    <source>
        <strain evidence="13">Ct0uL16</strain>
    </source>
</reference>
<keyword evidence="7" id="KW-1179">Viral genome integration</keyword>
<evidence type="ECO:0000259" key="11">
    <source>
        <dbReference type="PROSITE" id="PS51898"/>
    </source>
</evidence>
<dbReference type="PROSITE" id="PS51898">
    <property type="entry name" value="TYR_RECOMBINASE"/>
    <property type="match status" value="1"/>
</dbReference>
<evidence type="ECO:0000256" key="5">
    <source>
        <dbReference type="ARBA" id="ARBA00023125"/>
    </source>
</evidence>
<evidence type="ECO:0000313" key="13">
    <source>
        <dbReference type="EMBL" id="DAE14241.1"/>
    </source>
</evidence>
<evidence type="ECO:0000256" key="9">
    <source>
        <dbReference type="ARBA" id="ARBA00049605"/>
    </source>
</evidence>
<dbReference type="SUPFAM" id="SSF56349">
    <property type="entry name" value="DNA breaking-rejoining enzymes"/>
    <property type="match status" value="1"/>
</dbReference>
<accession>A0A8S5Q5W1</accession>
<dbReference type="InterPro" id="IPR002104">
    <property type="entry name" value="Integrase_catalytic"/>
</dbReference>